<evidence type="ECO:0000256" key="1">
    <source>
        <dbReference type="SAM" id="MobiDB-lite"/>
    </source>
</evidence>
<proteinExistence type="predicted"/>
<dbReference type="Proteomes" id="UP000051870">
    <property type="component" value="Unassembled WGS sequence"/>
</dbReference>
<accession>A0A0P1I164</accession>
<evidence type="ECO:0000313" key="2">
    <source>
        <dbReference type="EMBL" id="CUJ84249.1"/>
    </source>
</evidence>
<organism evidence="2 3">
    <name type="scientific">Shimia thalassica</name>
    <dbReference type="NCBI Taxonomy" id="1715693"/>
    <lineage>
        <taxon>Bacteria</taxon>
        <taxon>Pseudomonadati</taxon>
        <taxon>Pseudomonadota</taxon>
        <taxon>Alphaproteobacteria</taxon>
        <taxon>Rhodobacterales</taxon>
        <taxon>Roseobacteraceae</taxon>
    </lineage>
</organism>
<protein>
    <submittedName>
        <fullName evidence="2">Uncharacterized protein</fullName>
    </submittedName>
</protein>
<dbReference type="STRING" id="1715693.PH7735_00355"/>
<feature type="region of interest" description="Disordered" evidence="1">
    <location>
        <begin position="159"/>
        <end position="230"/>
    </location>
</feature>
<dbReference type="Gene3D" id="1.10.10.60">
    <property type="entry name" value="Homeodomain-like"/>
    <property type="match status" value="1"/>
</dbReference>
<feature type="compositionally biased region" description="Basic residues" evidence="1">
    <location>
        <begin position="179"/>
        <end position="192"/>
    </location>
</feature>
<evidence type="ECO:0000313" key="3">
    <source>
        <dbReference type="Proteomes" id="UP000051870"/>
    </source>
</evidence>
<dbReference type="AlphaFoldDB" id="A0A0P1I164"/>
<keyword evidence="3" id="KW-1185">Reference proteome</keyword>
<name>A0A0P1I164_9RHOB</name>
<gene>
    <name evidence="2" type="ORF">PH7735_00355</name>
</gene>
<reference evidence="3" key="1">
    <citation type="submission" date="2015-09" db="EMBL/GenBank/DDBJ databases">
        <authorList>
            <person name="Rodrigo-Torres Lidia"/>
            <person name="Arahal R.David."/>
        </authorList>
    </citation>
    <scope>NUCLEOTIDE SEQUENCE [LARGE SCALE GENOMIC DNA]</scope>
    <source>
        <strain evidence="3">CECT 7735</strain>
    </source>
</reference>
<feature type="compositionally biased region" description="Basic and acidic residues" evidence="1">
    <location>
        <begin position="168"/>
        <end position="178"/>
    </location>
</feature>
<sequence>MGHRGKDNRFIPTKDDREMVITLRANGDNQTTIARKIGIDVKTLTKYFRGELDAGNGEIEATLSRVLMRNASQQASIQGSNQAAKLIFDYTLGMSPEQKHRLVHQNGGTAMDDDDKQHAVSILDAKIAPYLKDFEEGQEILARMEKYGVVGDDIEDAEVYDDEPIDGEPLRIEAQPEPKKKKKKKRKAKKKPKAEPSIELAPTPEPEPEPEPEKSKLPRRSGRRPPIWKP</sequence>
<dbReference type="EMBL" id="CYTW01000001">
    <property type="protein sequence ID" value="CUJ84249.1"/>
    <property type="molecule type" value="Genomic_DNA"/>
</dbReference>